<sequence length="176" mass="20392">MKVEESYLAAGFDIHHQGWTLKVSAHSPTSFQLLHGHELCYQGKLELINNGELLDVSQAEWKFRHRPDRIEQWCQWHHADKLSLNMNYYFHPQALVIEYLARNSIPTRLDIRHEIEPFNSALQAFPSPASSQTDAQTIAWSRLRHGLPSDFIRQAAKTDLFREAFSATQWIVLGKV</sequence>
<dbReference type="STRING" id="1123491.SAMN02745782_02447"/>
<dbReference type="GeneID" id="70582382"/>
<evidence type="ECO:0000313" key="1">
    <source>
        <dbReference type="EMBL" id="SKA11339.1"/>
    </source>
</evidence>
<dbReference type="Proteomes" id="UP000190834">
    <property type="component" value="Unassembled WGS sequence"/>
</dbReference>
<reference evidence="2" key="1">
    <citation type="submission" date="2017-02" db="EMBL/GenBank/DDBJ databases">
        <authorList>
            <person name="Varghese N."/>
            <person name="Submissions S."/>
        </authorList>
    </citation>
    <scope>NUCLEOTIDE SEQUENCE [LARGE SCALE GENOMIC DNA]</scope>
    <source>
        <strain evidence="2">DSM 19608</strain>
    </source>
</reference>
<gene>
    <name evidence="1" type="ORF">SAMN02745782_02447</name>
</gene>
<proteinExistence type="predicted"/>
<evidence type="ECO:0000313" key="2">
    <source>
        <dbReference type="Proteomes" id="UP000190834"/>
    </source>
</evidence>
<dbReference type="OrthoDB" id="5870876at2"/>
<dbReference type="RefSeq" id="WP_078926799.1">
    <property type="nucleotide sequence ID" value="NZ_FUXB01000012.1"/>
</dbReference>
<keyword evidence="2" id="KW-1185">Reference proteome</keyword>
<dbReference type="EMBL" id="FUXB01000012">
    <property type="protein sequence ID" value="SKA11339.1"/>
    <property type="molecule type" value="Genomic_DNA"/>
</dbReference>
<accession>A0A1T4R5X1</accession>
<organism evidence="1 2">
    <name type="scientific">Vibrio cincinnatiensis DSM 19608</name>
    <dbReference type="NCBI Taxonomy" id="1123491"/>
    <lineage>
        <taxon>Bacteria</taxon>
        <taxon>Pseudomonadati</taxon>
        <taxon>Pseudomonadota</taxon>
        <taxon>Gammaproteobacteria</taxon>
        <taxon>Vibrionales</taxon>
        <taxon>Vibrionaceae</taxon>
        <taxon>Vibrio</taxon>
    </lineage>
</organism>
<name>A0A1T4R5X1_VIBCI</name>
<dbReference type="AlphaFoldDB" id="A0A1T4R5X1"/>
<protein>
    <submittedName>
        <fullName evidence="1">Uncharacterized protein</fullName>
    </submittedName>
</protein>